<evidence type="ECO:0000259" key="4">
    <source>
        <dbReference type="Pfam" id="PF12705"/>
    </source>
</evidence>
<evidence type="ECO:0000313" key="5">
    <source>
        <dbReference type="EMBL" id="PZD70665.1"/>
    </source>
</evidence>
<keyword evidence="2" id="KW-0378">Hydrolase</keyword>
<dbReference type="GO" id="GO:0004386">
    <property type="term" value="F:helicase activity"/>
    <property type="evidence" value="ECO:0007669"/>
    <property type="project" value="UniProtKB-KW"/>
</dbReference>
<name>A0A2W1JGA3_9CYAN</name>
<keyword evidence="2" id="KW-0347">Helicase</keyword>
<reference evidence="5 6" key="1">
    <citation type="journal article" date="2018" name="Sci. Rep.">
        <title>A novel species of the marine cyanobacterium Acaryochloris with a unique pigment content and lifestyle.</title>
        <authorList>
            <person name="Partensky F."/>
            <person name="Six C."/>
            <person name="Ratin M."/>
            <person name="Garczarek L."/>
            <person name="Vaulot D."/>
            <person name="Probert I."/>
            <person name="Calteau A."/>
            <person name="Gourvil P."/>
            <person name="Marie D."/>
            <person name="Grebert T."/>
            <person name="Bouchier C."/>
            <person name="Le Panse S."/>
            <person name="Gachenot M."/>
            <person name="Rodriguez F."/>
            <person name="Garrido J.L."/>
        </authorList>
    </citation>
    <scope>NUCLEOTIDE SEQUENCE [LARGE SCALE GENOMIC DNA]</scope>
    <source>
        <strain evidence="5 6">RCC1774</strain>
    </source>
</reference>
<sequence length="262" mass="30821">MAYPISATRLKLYKSCPQSYYFRYERGLKEQSAFGSPALGKAVHAALKDVYEQWNYAYPIPNLEWFSQCWQSHTVDLKANQVDDGWRMLQKYYERYVEPLPMLRKPLGVEKSIKGSFRVGYYEFVIRGQYDRLDYVEDGLELIDYKTTKLVSPPDAVDIQLGLYDLLLKQTYQQALHKLSLIYLRTGEKVTYEVTPEHRKESKRLIEKLAVSLQKEDEWRPKKGEQCARCSYARYCSEMEEVPEPLPVTARKPKEMQLLLPF</sequence>
<keyword evidence="3" id="KW-0234">DNA repair</keyword>
<dbReference type="OrthoDB" id="526734at2"/>
<feature type="domain" description="PD-(D/E)XK endonuclease-like" evidence="4">
    <location>
        <begin position="5"/>
        <end position="236"/>
    </location>
</feature>
<organism evidence="5 6">
    <name type="scientific">Acaryochloris thomasi RCC1774</name>
    <dbReference type="NCBI Taxonomy" id="1764569"/>
    <lineage>
        <taxon>Bacteria</taxon>
        <taxon>Bacillati</taxon>
        <taxon>Cyanobacteriota</taxon>
        <taxon>Cyanophyceae</taxon>
        <taxon>Acaryochloridales</taxon>
        <taxon>Acaryochloridaceae</taxon>
        <taxon>Acaryochloris</taxon>
        <taxon>Acaryochloris thomasi</taxon>
    </lineage>
</organism>
<dbReference type="Gene3D" id="3.90.320.10">
    <property type="match status" value="1"/>
</dbReference>
<dbReference type="InterPro" id="IPR038726">
    <property type="entry name" value="PDDEXK_AddAB-type"/>
</dbReference>
<dbReference type="SUPFAM" id="SSF52980">
    <property type="entry name" value="Restriction endonuclease-like"/>
    <property type="match status" value="1"/>
</dbReference>
<comment type="caution">
    <text evidence="5">The sequence shown here is derived from an EMBL/GenBank/DDBJ whole genome shotgun (WGS) entry which is preliminary data.</text>
</comment>
<gene>
    <name evidence="5" type="ORF">C1752_10386</name>
</gene>
<dbReference type="Pfam" id="PF12705">
    <property type="entry name" value="PDDEXK_1"/>
    <property type="match status" value="1"/>
</dbReference>
<dbReference type="InterPro" id="IPR011335">
    <property type="entry name" value="Restrct_endonuc-II-like"/>
</dbReference>
<dbReference type="GO" id="GO:0006281">
    <property type="term" value="P:DNA repair"/>
    <property type="evidence" value="ECO:0007669"/>
    <property type="project" value="UniProtKB-KW"/>
</dbReference>
<dbReference type="Proteomes" id="UP000248857">
    <property type="component" value="Unassembled WGS sequence"/>
</dbReference>
<evidence type="ECO:0000256" key="1">
    <source>
        <dbReference type="ARBA" id="ARBA00022763"/>
    </source>
</evidence>
<protein>
    <recommendedName>
        <fullName evidence="4">PD-(D/E)XK endonuclease-like domain-containing protein</fullName>
    </recommendedName>
</protein>
<proteinExistence type="predicted"/>
<dbReference type="InterPro" id="IPR011604">
    <property type="entry name" value="PDDEXK-like_dom_sf"/>
</dbReference>
<keyword evidence="2" id="KW-0067">ATP-binding</keyword>
<dbReference type="AlphaFoldDB" id="A0A2W1JGA3"/>
<evidence type="ECO:0000256" key="2">
    <source>
        <dbReference type="ARBA" id="ARBA00022806"/>
    </source>
</evidence>
<accession>A0A2W1JGA3</accession>
<dbReference type="RefSeq" id="WP_110988815.1">
    <property type="nucleotide sequence ID" value="NZ_CAWNWM010000031.1"/>
</dbReference>
<keyword evidence="6" id="KW-1185">Reference proteome</keyword>
<dbReference type="EMBL" id="PQWO01000031">
    <property type="protein sequence ID" value="PZD70665.1"/>
    <property type="molecule type" value="Genomic_DNA"/>
</dbReference>
<evidence type="ECO:0000256" key="3">
    <source>
        <dbReference type="ARBA" id="ARBA00023204"/>
    </source>
</evidence>
<keyword evidence="2" id="KW-0547">Nucleotide-binding</keyword>
<keyword evidence="1" id="KW-0227">DNA damage</keyword>
<evidence type="ECO:0000313" key="6">
    <source>
        <dbReference type="Proteomes" id="UP000248857"/>
    </source>
</evidence>